<dbReference type="EMBL" id="AP008984">
    <property type="protein sequence ID" value="BAF48844.1"/>
    <property type="molecule type" value="Genomic_DNA"/>
</dbReference>
<gene>
    <name evidence="2" type="ORF">KHVJ040</name>
</gene>
<feature type="compositionally biased region" description="Low complexity" evidence="1">
    <location>
        <begin position="45"/>
        <end position="57"/>
    </location>
</feature>
<evidence type="ECO:0000313" key="2">
    <source>
        <dbReference type="EMBL" id="BAF48844.1"/>
    </source>
</evidence>
<feature type="region of interest" description="Disordered" evidence="1">
    <location>
        <begin position="40"/>
        <end position="86"/>
    </location>
</feature>
<sequence length="135" mass="13649">MFVQLVLELAHGAEGEAGCDQVIFEYGTVDVEVLAELGSEGGEGVQAQPGQGPQQAALAHPHGQHAGVARAAEGGEAQVQAVSHGAQAHRPVGLTLDSLCDLGVPADLSLDDVDGLHLGGGTAERMMIPGRSSPV</sequence>
<organism evidence="2 3">
    <name type="scientific">Cyprinid herpesvirus 3</name>
    <name type="common">CyHV-3</name>
    <dbReference type="NCBI Taxonomy" id="180230"/>
    <lineage>
        <taxon>Viruses</taxon>
        <taxon>Duplodnaviria</taxon>
        <taxon>Heunggongvirae</taxon>
        <taxon>Peploviricota</taxon>
        <taxon>Herviviricetes</taxon>
        <taxon>Herpesvirales</taxon>
        <taxon>Alloherpesviridae</taxon>
        <taxon>Cyvirus</taxon>
        <taxon>Cyvirus cyprinidallo3</taxon>
    </lineage>
</organism>
<evidence type="ECO:0000256" key="1">
    <source>
        <dbReference type="SAM" id="MobiDB-lite"/>
    </source>
</evidence>
<reference evidence="2 3" key="1">
    <citation type="journal article" date="2007" name="J. Virol.">
        <title>Genome sequences of three koi herpesvirus isolates representing the expanding distribution of an emerging disease threatening koi and common carp worldwide.</title>
        <authorList>
            <person name="Aoki T."/>
            <person name="Hirono I."/>
            <person name="Kurokawa K."/>
            <person name="Fukuda H."/>
            <person name="Nahary R."/>
            <person name="Eldar A."/>
            <person name="Davison A.J."/>
            <person name="Waltzek T.B."/>
            <person name="Bercovier H."/>
            <person name="Hedrick R.P."/>
        </authorList>
    </citation>
    <scope>NUCLEOTIDE SEQUENCE [LARGE SCALE GENOMIC DNA]</scope>
    <source>
        <strain evidence="2">TUMST1</strain>
    </source>
</reference>
<dbReference type="Proteomes" id="UP000169752">
    <property type="component" value="Segment"/>
</dbReference>
<name>A4FTD9_CYHV3</name>
<feature type="compositionally biased region" description="Low complexity" evidence="1">
    <location>
        <begin position="66"/>
        <end position="82"/>
    </location>
</feature>
<proteinExistence type="predicted"/>
<evidence type="ECO:0000313" key="3">
    <source>
        <dbReference type="Proteomes" id="UP000169752"/>
    </source>
</evidence>
<accession>A4FTD9</accession>
<protein>
    <submittedName>
        <fullName evidence="2">Uncharacterized protein</fullName>
    </submittedName>
</protein>